<dbReference type="EMBL" id="MKVH01000002">
    <property type="protein sequence ID" value="OJX61215.1"/>
    <property type="molecule type" value="Genomic_DNA"/>
</dbReference>
<name>A0A1M3L6M4_9BACT</name>
<dbReference type="CDD" id="cd00198">
    <property type="entry name" value="vWFA"/>
    <property type="match status" value="1"/>
</dbReference>
<evidence type="ECO:0000256" key="1">
    <source>
        <dbReference type="SAM" id="MobiDB-lite"/>
    </source>
</evidence>
<dbReference type="Gene3D" id="3.40.50.410">
    <property type="entry name" value="von Willebrand factor, type A domain"/>
    <property type="match status" value="1"/>
</dbReference>
<organism evidence="3 4">
    <name type="scientific">Candidatus Kapaibacterium thiocyanatum</name>
    <dbReference type="NCBI Taxonomy" id="1895771"/>
    <lineage>
        <taxon>Bacteria</taxon>
        <taxon>Pseudomonadati</taxon>
        <taxon>Candidatus Kapaibacteriota</taxon>
        <taxon>Candidatus Kapaibacteriia</taxon>
        <taxon>Candidatus Kapaibacteriales</taxon>
        <taxon>Candidatus Kapaibacteriaceae</taxon>
        <taxon>Candidatus Kapaibacterium</taxon>
    </lineage>
</organism>
<dbReference type="STRING" id="1895771.BGO89_01100"/>
<evidence type="ECO:0000259" key="2">
    <source>
        <dbReference type="SMART" id="SM00327"/>
    </source>
</evidence>
<sequence length="363" mass="41081">MIIYSRWTERSSTAEQELERMLGLFSYILLQVSGDAEQALDLLRELNEEYGLMTTMSMDDFIAALRNDGMLEMNDDGTLRPTAAAERRMRTDALDEIFRSLKKSDIGNHDAPSNGQGVERTPDTRDYAFGDQAGNIDVTQTMTNLFKRTGNIDGPDLREDDIRVYETEYQTSCATVLMIDVSHSMILYGEDRITPAKQVALALAELIKTRYPKDSLDVILFGDEAQRVSVRDIPYIQVGPFHTNTRAGLRLARQLLKRMRGTNKQIFMVTDGKPSALTMENGTIYKNSWGLDPMIVNKTLDEAVACRRDGIAISTFMVASDSWLVKFIEDLTKANKGRAFYTGLDGLGKDLMVDYVRNRRKRY</sequence>
<feature type="region of interest" description="Disordered" evidence="1">
    <location>
        <begin position="105"/>
        <end position="131"/>
    </location>
</feature>
<dbReference type="Proteomes" id="UP000184233">
    <property type="component" value="Unassembled WGS sequence"/>
</dbReference>
<dbReference type="Pfam" id="PF13519">
    <property type="entry name" value="VWA_2"/>
    <property type="match status" value="1"/>
</dbReference>
<evidence type="ECO:0000313" key="4">
    <source>
        <dbReference type="Proteomes" id="UP000184233"/>
    </source>
</evidence>
<proteinExistence type="predicted"/>
<dbReference type="SUPFAM" id="SSF53300">
    <property type="entry name" value="vWA-like"/>
    <property type="match status" value="1"/>
</dbReference>
<accession>A0A1M3L6M4</accession>
<gene>
    <name evidence="3" type="ORF">BGO89_01100</name>
</gene>
<dbReference type="InterPro" id="IPR036465">
    <property type="entry name" value="vWFA_dom_sf"/>
</dbReference>
<evidence type="ECO:0000313" key="3">
    <source>
        <dbReference type="EMBL" id="OJX61215.1"/>
    </source>
</evidence>
<comment type="caution">
    <text evidence="3">The sequence shown here is derived from an EMBL/GenBank/DDBJ whole genome shotgun (WGS) entry which is preliminary data.</text>
</comment>
<dbReference type="SMART" id="SM00327">
    <property type="entry name" value="VWA"/>
    <property type="match status" value="1"/>
</dbReference>
<reference evidence="3 4" key="1">
    <citation type="submission" date="2016-09" db="EMBL/GenBank/DDBJ databases">
        <title>Genome-resolved meta-omics ties microbial dynamics to process performance in biotechnology for thiocyanate degradation.</title>
        <authorList>
            <person name="Kantor R.S."/>
            <person name="Huddy R.J."/>
            <person name="Iyer R."/>
            <person name="Thomas B.C."/>
            <person name="Brown C.T."/>
            <person name="Anantharaman K."/>
            <person name="Tringe S."/>
            <person name="Hettich R.L."/>
            <person name="Harrison S.T."/>
            <person name="Banfield J.F."/>
        </authorList>
    </citation>
    <scope>NUCLEOTIDE SEQUENCE [LARGE SCALE GENOMIC DNA]</scope>
    <source>
        <strain evidence="3">59-99</strain>
    </source>
</reference>
<feature type="domain" description="VWFA" evidence="2">
    <location>
        <begin position="172"/>
        <end position="357"/>
    </location>
</feature>
<dbReference type="InterPro" id="IPR002035">
    <property type="entry name" value="VWF_A"/>
</dbReference>
<dbReference type="AlphaFoldDB" id="A0A1M3L6M4"/>
<protein>
    <recommendedName>
        <fullName evidence="2">VWFA domain-containing protein</fullName>
    </recommendedName>
</protein>